<comment type="caution">
    <text evidence="1">The sequence shown here is derived from an EMBL/GenBank/DDBJ whole genome shotgun (WGS) entry which is preliminary data.</text>
</comment>
<organism evidence="1 2">
    <name type="scientific">Haloactinospora alba</name>
    <dbReference type="NCBI Taxonomy" id="405555"/>
    <lineage>
        <taxon>Bacteria</taxon>
        <taxon>Bacillati</taxon>
        <taxon>Actinomycetota</taxon>
        <taxon>Actinomycetes</taxon>
        <taxon>Streptosporangiales</taxon>
        <taxon>Nocardiopsidaceae</taxon>
        <taxon>Haloactinospora</taxon>
    </lineage>
</organism>
<reference evidence="1 2" key="1">
    <citation type="submission" date="2019-06" db="EMBL/GenBank/DDBJ databases">
        <title>Sequencing the genomes of 1000 actinobacteria strains.</title>
        <authorList>
            <person name="Klenk H.-P."/>
        </authorList>
    </citation>
    <scope>NUCLEOTIDE SEQUENCE [LARGE SCALE GENOMIC DNA]</scope>
    <source>
        <strain evidence="1 2">DSM 45015</strain>
    </source>
</reference>
<sequence>MRQSITAAPRRSNRVRPYYRIWERQKATQDALSAELLRRTLAGLEALR</sequence>
<dbReference type="AlphaFoldDB" id="A0A543NFV9"/>
<dbReference type="RefSeq" id="WP_170181487.1">
    <property type="nucleotide sequence ID" value="NZ_VFQC01000001.1"/>
</dbReference>
<evidence type="ECO:0000313" key="2">
    <source>
        <dbReference type="Proteomes" id="UP000317422"/>
    </source>
</evidence>
<proteinExistence type="predicted"/>
<gene>
    <name evidence="1" type="ORF">FHX37_0607</name>
</gene>
<dbReference type="EMBL" id="VFQC01000001">
    <property type="protein sequence ID" value="TQN30725.1"/>
    <property type="molecule type" value="Genomic_DNA"/>
</dbReference>
<name>A0A543NFV9_9ACTN</name>
<protein>
    <submittedName>
        <fullName evidence="1">Uncharacterized protein</fullName>
    </submittedName>
</protein>
<evidence type="ECO:0000313" key="1">
    <source>
        <dbReference type="EMBL" id="TQN30725.1"/>
    </source>
</evidence>
<keyword evidence="2" id="KW-1185">Reference proteome</keyword>
<accession>A0A543NFV9</accession>
<dbReference type="Proteomes" id="UP000317422">
    <property type="component" value="Unassembled WGS sequence"/>
</dbReference>